<sequence>MRNSRKIDIALLDKVIENTVEAVERSKSQIFEIAEMARKEEEALYQKLQQVEAEVRHVIREVDRLEVQYRISRQRLAEVSRYFNTYTEEDIRKAYESANEKQLNLFVAREREANLRNQRNELQQRLKNIAKTIERADSLAAQVGVVLDFLTGDLNQLGAELEKAQHRQMIGLKIIQAQEEERKRVAREIHDGPAQMMAHVVMLSEIAERLLQKDVEQARRELHDLKETVRSSLSEVRKIIFDLRPMVLDDLGLLPTLRKYLENFKQRYRVMYELIVLGKEKRLAPPMEVALFRLIQEALSNVGKHAKASEVVVRLEFQPRGVTVSIRDDGVGFEYPPEEQSENQFGLIGMRERVEMLEGKMEIRTSLGAGTHVKFNIPMDGGKHHAG</sequence>
<keyword evidence="4 7" id="KW-0418">Kinase</keyword>
<dbReference type="EC" id="3.1.3.-" evidence="7"/>
<evidence type="ECO:0000256" key="6">
    <source>
        <dbReference type="ARBA" id="ARBA00023012"/>
    </source>
</evidence>
<dbReference type="EC" id="2.7.13.3" evidence="7"/>
<dbReference type="PROSITE" id="PS50109">
    <property type="entry name" value="HIS_KIN"/>
    <property type="match status" value="1"/>
</dbReference>
<dbReference type="InterPro" id="IPR016381">
    <property type="entry name" value="Sig_transdc_His_kinase_DegS"/>
</dbReference>
<keyword evidence="7" id="KW-0904">Protein phosphatase</keyword>
<dbReference type="Gene3D" id="3.30.565.10">
    <property type="entry name" value="Histidine kinase-like ATPase, C-terminal domain"/>
    <property type="match status" value="1"/>
</dbReference>
<dbReference type="Pfam" id="PF02518">
    <property type="entry name" value="HATPase_c"/>
    <property type="match status" value="1"/>
</dbReference>
<dbReference type="InterPro" id="IPR036890">
    <property type="entry name" value="HATPase_C_sf"/>
</dbReference>
<dbReference type="InterPro" id="IPR050482">
    <property type="entry name" value="Sensor_HK_TwoCompSys"/>
</dbReference>
<gene>
    <name evidence="10" type="ORF">B0W44_16450</name>
</gene>
<dbReference type="PANTHER" id="PTHR24421">
    <property type="entry name" value="NITRATE/NITRITE SENSOR PROTEIN NARX-RELATED"/>
    <property type="match status" value="1"/>
</dbReference>
<evidence type="ECO:0000256" key="3">
    <source>
        <dbReference type="ARBA" id="ARBA00022741"/>
    </source>
</evidence>
<comment type="subcellular location">
    <subcellularLocation>
        <location evidence="7">Cytoplasm</location>
    </subcellularLocation>
</comment>
<dbReference type="GO" id="GO:0005524">
    <property type="term" value="F:ATP binding"/>
    <property type="evidence" value="ECO:0007669"/>
    <property type="project" value="UniProtKB-UniRule"/>
</dbReference>
<dbReference type="InterPro" id="IPR005467">
    <property type="entry name" value="His_kinase_dom"/>
</dbReference>
<dbReference type="GO" id="GO:0000155">
    <property type="term" value="F:phosphorelay sensor kinase activity"/>
    <property type="evidence" value="ECO:0007669"/>
    <property type="project" value="UniProtKB-UniRule"/>
</dbReference>
<dbReference type="PIRSF" id="PIRSF003169">
    <property type="entry name" value="STHK_DegS"/>
    <property type="match status" value="1"/>
</dbReference>
<dbReference type="STRING" id="1471761.B0W44_16450"/>
<dbReference type="CDD" id="cd16917">
    <property type="entry name" value="HATPase_UhpB-NarQ-NarX-like"/>
    <property type="match status" value="1"/>
</dbReference>
<feature type="domain" description="Histidine kinase" evidence="9">
    <location>
        <begin position="184"/>
        <end position="381"/>
    </location>
</feature>
<evidence type="ECO:0000256" key="1">
    <source>
        <dbReference type="ARBA" id="ARBA00000085"/>
    </source>
</evidence>
<dbReference type="KEGG" id="ntr:B0W44_16450"/>
<keyword evidence="7" id="KW-0963">Cytoplasm</keyword>
<dbReference type="GO" id="GO:0005737">
    <property type="term" value="C:cytoplasm"/>
    <property type="evidence" value="ECO:0007669"/>
    <property type="project" value="UniProtKB-SubCell"/>
</dbReference>
<reference evidence="10 11" key="1">
    <citation type="journal article" date="2015" name="Int. J. Syst. Evol. Microbiol.">
        <title>Novibacillus thermophilus gen. nov., sp. nov., a Gram-staining-negative and moderately thermophilic member of the family Thermoactinomycetaceae.</title>
        <authorList>
            <person name="Yang G."/>
            <person name="Chen J."/>
            <person name="Zhou S."/>
        </authorList>
    </citation>
    <scope>NUCLEOTIDE SEQUENCE [LARGE SCALE GENOMIC DNA]</scope>
    <source>
        <strain evidence="10 11">SG-1</strain>
    </source>
</reference>
<keyword evidence="5 7" id="KW-0067">ATP-binding</keyword>
<feature type="coiled-coil region" evidence="8">
    <location>
        <begin position="34"/>
        <end position="68"/>
    </location>
</feature>
<name>A0A1U9KAR4_9BACL</name>
<dbReference type="SMART" id="SM00387">
    <property type="entry name" value="HATPase_c"/>
    <property type="match status" value="1"/>
</dbReference>
<dbReference type="SUPFAM" id="SSF55874">
    <property type="entry name" value="ATPase domain of HSP90 chaperone/DNA topoisomerase II/histidine kinase"/>
    <property type="match status" value="1"/>
</dbReference>
<evidence type="ECO:0000259" key="9">
    <source>
        <dbReference type="PROSITE" id="PS50109"/>
    </source>
</evidence>
<keyword evidence="6 7" id="KW-0902">Two-component regulatory system</keyword>
<dbReference type="AlphaFoldDB" id="A0A1U9KAR4"/>
<keyword evidence="8" id="KW-0175">Coiled coil</keyword>
<dbReference type="GO" id="GO:0046983">
    <property type="term" value="F:protein dimerization activity"/>
    <property type="evidence" value="ECO:0007669"/>
    <property type="project" value="InterPro"/>
</dbReference>
<keyword evidence="11" id="KW-1185">Reference proteome</keyword>
<dbReference type="Gene3D" id="1.20.5.1930">
    <property type="match status" value="1"/>
</dbReference>
<dbReference type="Pfam" id="PF05384">
    <property type="entry name" value="DegS"/>
    <property type="match status" value="1"/>
</dbReference>
<proteinExistence type="predicted"/>
<dbReference type="InterPro" id="IPR003594">
    <property type="entry name" value="HATPase_dom"/>
</dbReference>
<dbReference type="InterPro" id="IPR008595">
    <property type="entry name" value="DegS"/>
</dbReference>
<evidence type="ECO:0000256" key="7">
    <source>
        <dbReference type="PIRNR" id="PIRNR003169"/>
    </source>
</evidence>
<comment type="catalytic activity">
    <reaction evidence="1 7">
        <text>ATP + protein L-histidine = ADP + protein N-phospho-L-histidine.</text>
        <dbReference type="EC" id="2.7.13.3"/>
    </reaction>
</comment>
<keyword evidence="2 7" id="KW-0808">Transferase</keyword>
<feature type="coiled-coil region" evidence="8">
    <location>
        <begin position="105"/>
        <end position="167"/>
    </location>
</feature>
<dbReference type="EMBL" id="CP019699">
    <property type="protein sequence ID" value="AQS57106.1"/>
    <property type="molecule type" value="Genomic_DNA"/>
</dbReference>
<accession>A0A1U9KAR4</accession>
<evidence type="ECO:0000256" key="2">
    <source>
        <dbReference type="ARBA" id="ARBA00022679"/>
    </source>
</evidence>
<dbReference type="Pfam" id="PF07730">
    <property type="entry name" value="HisKA_3"/>
    <property type="match status" value="1"/>
</dbReference>
<evidence type="ECO:0000313" key="10">
    <source>
        <dbReference type="EMBL" id="AQS57106.1"/>
    </source>
</evidence>
<comment type="function">
    <text evidence="7">Member of the two-component regulatory system DegS/DegU, which plays an important role in the transition growth phase.</text>
</comment>
<evidence type="ECO:0000256" key="4">
    <source>
        <dbReference type="ARBA" id="ARBA00022777"/>
    </source>
</evidence>
<dbReference type="Proteomes" id="UP000188603">
    <property type="component" value="Chromosome"/>
</dbReference>
<keyword evidence="3 7" id="KW-0547">Nucleotide-binding</keyword>
<dbReference type="PANTHER" id="PTHR24421:SF55">
    <property type="entry name" value="SENSOR HISTIDINE KINASE YDFH"/>
    <property type="match status" value="1"/>
</dbReference>
<dbReference type="InterPro" id="IPR011712">
    <property type="entry name" value="Sig_transdc_His_kin_sub3_dim/P"/>
</dbReference>
<protein>
    <recommendedName>
        <fullName evidence="7">Signal transduction histidine-protein kinase/phosphatase DegS</fullName>
        <ecNumber evidence="7">2.7.13.3</ecNumber>
        <ecNumber evidence="7">3.1.3.-</ecNumber>
    </recommendedName>
</protein>
<keyword evidence="7" id="KW-0378">Hydrolase</keyword>
<dbReference type="GO" id="GO:0004721">
    <property type="term" value="F:phosphoprotein phosphatase activity"/>
    <property type="evidence" value="ECO:0007669"/>
    <property type="project" value="UniProtKB-UniRule"/>
</dbReference>
<organism evidence="10 11">
    <name type="scientific">Novibacillus thermophilus</name>
    <dbReference type="NCBI Taxonomy" id="1471761"/>
    <lineage>
        <taxon>Bacteria</taxon>
        <taxon>Bacillati</taxon>
        <taxon>Bacillota</taxon>
        <taxon>Bacilli</taxon>
        <taxon>Bacillales</taxon>
        <taxon>Thermoactinomycetaceae</taxon>
        <taxon>Novibacillus</taxon>
    </lineage>
</organism>
<feature type="coiled-coil region" evidence="8">
    <location>
        <begin position="208"/>
        <end position="235"/>
    </location>
</feature>
<evidence type="ECO:0000256" key="8">
    <source>
        <dbReference type="SAM" id="Coils"/>
    </source>
</evidence>
<evidence type="ECO:0000313" key="11">
    <source>
        <dbReference type="Proteomes" id="UP000188603"/>
    </source>
</evidence>
<evidence type="ECO:0000256" key="5">
    <source>
        <dbReference type="ARBA" id="ARBA00022840"/>
    </source>
</evidence>
<dbReference type="GO" id="GO:0016020">
    <property type="term" value="C:membrane"/>
    <property type="evidence" value="ECO:0007669"/>
    <property type="project" value="InterPro"/>
</dbReference>